<keyword evidence="5" id="KW-0378">Hydrolase</keyword>
<evidence type="ECO:0000259" key="4">
    <source>
        <dbReference type="Pfam" id="PF13476"/>
    </source>
</evidence>
<name>A0A4P9WJS7_9FUNG</name>
<dbReference type="InterPro" id="IPR038729">
    <property type="entry name" value="Rad50/SbcC_AAA"/>
</dbReference>
<evidence type="ECO:0000256" key="3">
    <source>
        <dbReference type="ARBA" id="ARBA00023054"/>
    </source>
</evidence>
<dbReference type="SUPFAM" id="SSF52540">
    <property type="entry name" value="P-loop containing nucleoside triphosphate hydrolases"/>
    <property type="match status" value="1"/>
</dbReference>
<reference evidence="6" key="1">
    <citation type="journal article" date="2018" name="Nat. Microbiol.">
        <title>Leveraging single-cell genomics to expand the fungal tree of life.</title>
        <authorList>
            <person name="Ahrendt S.R."/>
            <person name="Quandt C.A."/>
            <person name="Ciobanu D."/>
            <person name="Clum A."/>
            <person name="Salamov A."/>
            <person name="Andreopoulos B."/>
            <person name="Cheng J.F."/>
            <person name="Woyke T."/>
            <person name="Pelin A."/>
            <person name="Henrissat B."/>
            <person name="Reynolds N.K."/>
            <person name="Benny G.L."/>
            <person name="Smith M.E."/>
            <person name="James T.Y."/>
            <person name="Grigoriev I.V."/>
        </authorList>
    </citation>
    <scope>NUCLEOTIDE SEQUENCE [LARGE SCALE GENOMIC DNA]</scope>
</reference>
<accession>A0A4P9WJS7</accession>
<dbReference type="GO" id="GO:0030915">
    <property type="term" value="C:Smc5-Smc6 complex"/>
    <property type="evidence" value="ECO:0007669"/>
    <property type="project" value="TreeGrafter"/>
</dbReference>
<feature type="non-terminal residue" evidence="5">
    <location>
        <position position="178"/>
    </location>
</feature>
<dbReference type="GO" id="GO:0005634">
    <property type="term" value="C:nucleus"/>
    <property type="evidence" value="ECO:0007669"/>
    <property type="project" value="TreeGrafter"/>
</dbReference>
<dbReference type="PANTHER" id="PTHR45916">
    <property type="entry name" value="STRUCTURAL MAINTENANCE OF CHROMOSOMES PROTEIN 5"/>
    <property type="match status" value="1"/>
</dbReference>
<sequence>RYITGSIVRIKLKNFLTYDAVEVLPGPNLNMIVGPNGTGKSSIVAALALGLAGRTDVIGRQKSLSEFVKDGTEKAYTEIELKGPRGKNTIVKRLFRKSSNSCEWKIDGVATSEKSVKALVKGLNIHVDNLCSFLPQDRVAEFAGMNPYDLLKETQRAAGDANLTDWHEELIGLGKEEK</sequence>
<feature type="domain" description="Rad50/SbcC-type AAA" evidence="4">
    <location>
        <begin position="9"/>
        <end position="161"/>
    </location>
</feature>
<evidence type="ECO:0000313" key="5">
    <source>
        <dbReference type="EMBL" id="RKO90906.1"/>
    </source>
</evidence>
<dbReference type="AlphaFoldDB" id="A0A4P9WJS7"/>
<dbReference type="GO" id="GO:0003697">
    <property type="term" value="F:single-stranded DNA binding"/>
    <property type="evidence" value="ECO:0007669"/>
    <property type="project" value="TreeGrafter"/>
</dbReference>
<protein>
    <recommendedName>
        <fullName evidence="2">Structural maintenance of chromosomes protein 5</fullName>
    </recommendedName>
</protein>
<keyword evidence="6" id="KW-1185">Reference proteome</keyword>
<feature type="non-terminal residue" evidence="5">
    <location>
        <position position="1"/>
    </location>
</feature>
<dbReference type="Gene3D" id="3.40.50.300">
    <property type="entry name" value="P-loop containing nucleotide triphosphate hydrolases"/>
    <property type="match status" value="1"/>
</dbReference>
<dbReference type="Pfam" id="PF13476">
    <property type="entry name" value="AAA_23"/>
    <property type="match status" value="1"/>
</dbReference>
<dbReference type="GO" id="GO:0016887">
    <property type="term" value="F:ATP hydrolysis activity"/>
    <property type="evidence" value="ECO:0007669"/>
    <property type="project" value="InterPro"/>
</dbReference>
<dbReference type="Proteomes" id="UP000269721">
    <property type="component" value="Unassembled WGS sequence"/>
</dbReference>
<dbReference type="InterPro" id="IPR027417">
    <property type="entry name" value="P-loop_NTPase"/>
</dbReference>
<dbReference type="EMBL" id="KZ995322">
    <property type="protein sequence ID" value="RKO90906.1"/>
    <property type="molecule type" value="Genomic_DNA"/>
</dbReference>
<organism evidence="5 6">
    <name type="scientific">Blyttiomyces helicus</name>
    <dbReference type="NCBI Taxonomy" id="388810"/>
    <lineage>
        <taxon>Eukaryota</taxon>
        <taxon>Fungi</taxon>
        <taxon>Fungi incertae sedis</taxon>
        <taxon>Chytridiomycota</taxon>
        <taxon>Chytridiomycota incertae sedis</taxon>
        <taxon>Chytridiomycetes</taxon>
        <taxon>Chytridiomycetes incertae sedis</taxon>
        <taxon>Blyttiomyces</taxon>
    </lineage>
</organism>
<gene>
    <name evidence="5" type="ORF">BDK51DRAFT_6322</name>
</gene>
<dbReference type="GO" id="GO:0000724">
    <property type="term" value="P:double-strand break repair via homologous recombination"/>
    <property type="evidence" value="ECO:0007669"/>
    <property type="project" value="TreeGrafter"/>
</dbReference>
<proteinExistence type="inferred from homology"/>
<evidence type="ECO:0000256" key="2">
    <source>
        <dbReference type="ARBA" id="ARBA00018687"/>
    </source>
</evidence>
<evidence type="ECO:0000313" key="6">
    <source>
        <dbReference type="Proteomes" id="UP000269721"/>
    </source>
</evidence>
<dbReference type="OrthoDB" id="10254973at2759"/>
<evidence type="ECO:0000256" key="1">
    <source>
        <dbReference type="ARBA" id="ARBA00010171"/>
    </source>
</evidence>
<dbReference type="PANTHER" id="PTHR45916:SF1">
    <property type="entry name" value="STRUCTURAL MAINTENANCE OF CHROMOSOMES PROTEIN 5"/>
    <property type="match status" value="1"/>
</dbReference>
<keyword evidence="3" id="KW-0175">Coiled coil</keyword>
<comment type="similarity">
    <text evidence="1">Belongs to the SMC family. SMC5 subfamily.</text>
</comment>